<name>A0A1H2IWC8_9ACTN</name>
<keyword evidence="1" id="KW-0227">DNA damage</keyword>
<dbReference type="Proteomes" id="UP000182977">
    <property type="component" value="Chromosome I"/>
</dbReference>
<sequence>MKLQSITLTNFRQFQGAQSFDLTSDEFKAVSLLFGANGAGKTTFLNAFTWALYGTMSDDVEQQDRMITDSVWRALPMGNTADVAVDVRFDHEGRDYRLLRSAILRKESDQQGVPSPEVQLWMTKPDGSSEIVGAPQETIYSILPRGVSRFFFFNGERIENLVKKGAYAEVQKDIKVLLDLEQVERAIAHLPKADRKLTAELKKHGGAKASEIQEAIDVLTERQIAAREEQKLLEGDLATLIEERDGVTELLRKDAEAAPIQAERDAVTNELTEARAALKGAISERGLLVATRGFQAFTDTLGQATEAMAEGLYQKGALPAPLKREFVDQLLEDGSCICGTPLAEHSAPREHVQDWRQRAGLQAVETAWQRLRGQIAPLSGARDELRESLATLMKRIGAERDRVARLEERKSELDGKLRDSRMEDVQALETKRMDLENRISAKDQRKGAIESELKNIAKEIEQKTKERSRAEVTDELAAKARSRSDLVQSVKRALEEILAIREEDMRKRLDAELKAVFRSITHQNHVPTLSTGFELTLHKNVNGVELPVPKSTGENQILSLSFVAAVSKLAREIRKERRAEGDSAEDAGTYPIVMDAAFGSLDQDYQEAVSRALAKMAPQLVVLVSKSQGLGKVVTELMPFVSHLGVIETHTTAPGSVADDIELEGRSYPYIRSAESDHSELKVIK</sequence>
<dbReference type="GO" id="GO:0006302">
    <property type="term" value="P:double-strand break repair"/>
    <property type="evidence" value="ECO:0007669"/>
    <property type="project" value="InterPro"/>
</dbReference>
<dbReference type="GO" id="GO:0000731">
    <property type="term" value="P:DNA synthesis involved in DNA repair"/>
    <property type="evidence" value="ECO:0007669"/>
    <property type="project" value="TreeGrafter"/>
</dbReference>
<dbReference type="InterPro" id="IPR027417">
    <property type="entry name" value="P-loop_NTPase"/>
</dbReference>
<gene>
    <name evidence="6" type="ORF">SAMN04488563_2063</name>
</gene>
<evidence type="ECO:0000256" key="3">
    <source>
        <dbReference type="ARBA" id="ARBA00023236"/>
    </source>
</evidence>
<evidence type="ECO:0000256" key="2">
    <source>
        <dbReference type="ARBA" id="ARBA00023204"/>
    </source>
</evidence>
<keyword evidence="2" id="KW-0234">DNA repair</keyword>
<dbReference type="GO" id="GO:0009432">
    <property type="term" value="P:SOS response"/>
    <property type="evidence" value="ECO:0007669"/>
    <property type="project" value="UniProtKB-KW"/>
</dbReference>
<keyword evidence="4" id="KW-0175">Coiled coil</keyword>
<dbReference type="RefSeq" id="WP_046771652.1">
    <property type="nucleotide sequence ID" value="NZ_LBMC01000045.1"/>
</dbReference>
<accession>A0A1H2IWC8</accession>
<proteinExistence type="predicted"/>
<protein>
    <submittedName>
        <fullName evidence="6">DNA sulfur modification protein DndD</fullName>
    </submittedName>
</protein>
<dbReference type="Gene3D" id="3.40.50.300">
    <property type="entry name" value="P-loop containing nucleotide triphosphate hydrolases"/>
    <property type="match status" value="2"/>
</dbReference>
<dbReference type="InterPro" id="IPR038729">
    <property type="entry name" value="Rad50/SbcC_AAA"/>
</dbReference>
<dbReference type="AlphaFoldDB" id="A0A1H2IWC8"/>
<dbReference type="PANTHER" id="PTHR32182">
    <property type="entry name" value="DNA REPLICATION AND REPAIR PROTEIN RECF"/>
    <property type="match status" value="1"/>
</dbReference>
<evidence type="ECO:0000256" key="4">
    <source>
        <dbReference type="SAM" id="Coils"/>
    </source>
</evidence>
<keyword evidence="7" id="KW-1185">Reference proteome</keyword>
<dbReference type="GO" id="GO:0016887">
    <property type="term" value="F:ATP hydrolysis activity"/>
    <property type="evidence" value="ECO:0007669"/>
    <property type="project" value="InterPro"/>
</dbReference>
<dbReference type="SUPFAM" id="SSF52540">
    <property type="entry name" value="P-loop containing nucleoside triphosphate hydrolases"/>
    <property type="match status" value="1"/>
</dbReference>
<evidence type="ECO:0000313" key="7">
    <source>
        <dbReference type="Proteomes" id="UP000182977"/>
    </source>
</evidence>
<evidence type="ECO:0000313" key="6">
    <source>
        <dbReference type="EMBL" id="SDU48291.1"/>
    </source>
</evidence>
<feature type="coiled-coil region" evidence="4">
    <location>
        <begin position="389"/>
        <end position="473"/>
    </location>
</feature>
<keyword evidence="3" id="KW-0742">SOS response</keyword>
<feature type="domain" description="Rad50/SbcC-type AAA" evidence="5">
    <location>
        <begin position="5"/>
        <end position="222"/>
    </location>
</feature>
<dbReference type="STRING" id="419479.SAMN04488563_2063"/>
<evidence type="ECO:0000256" key="1">
    <source>
        <dbReference type="ARBA" id="ARBA00022763"/>
    </source>
</evidence>
<organism evidence="6 7">
    <name type="scientific">Jiangella alkaliphila</name>
    <dbReference type="NCBI Taxonomy" id="419479"/>
    <lineage>
        <taxon>Bacteria</taxon>
        <taxon>Bacillati</taxon>
        <taxon>Actinomycetota</taxon>
        <taxon>Actinomycetes</taxon>
        <taxon>Jiangellales</taxon>
        <taxon>Jiangellaceae</taxon>
        <taxon>Jiangella</taxon>
    </lineage>
</organism>
<dbReference type="EMBL" id="LT629791">
    <property type="protein sequence ID" value="SDU48291.1"/>
    <property type="molecule type" value="Genomic_DNA"/>
</dbReference>
<dbReference type="PANTHER" id="PTHR32182:SF0">
    <property type="entry name" value="DNA REPLICATION AND REPAIR PROTEIN RECF"/>
    <property type="match status" value="1"/>
</dbReference>
<dbReference type="Pfam" id="PF13476">
    <property type="entry name" value="AAA_23"/>
    <property type="match status" value="1"/>
</dbReference>
<dbReference type="OrthoDB" id="9795626at2"/>
<reference evidence="7" key="1">
    <citation type="submission" date="2016-10" db="EMBL/GenBank/DDBJ databases">
        <authorList>
            <person name="Varghese N."/>
            <person name="Submissions S."/>
        </authorList>
    </citation>
    <scope>NUCLEOTIDE SEQUENCE [LARGE SCALE GENOMIC DNA]</scope>
    <source>
        <strain evidence="7">DSM 45079</strain>
    </source>
</reference>
<evidence type="ECO:0000259" key="5">
    <source>
        <dbReference type="Pfam" id="PF13476"/>
    </source>
</evidence>